<reference evidence="2 3" key="1">
    <citation type="submission" date="2019-07" db="EMBL/GenBank/DDBJ databases">
        <authorList>
            <person name="Jastrzebski P J."/>
            <person name="Paukszto L."/>
            <person name="Jastrzebski P J."/>
        </authorList>
    </citation>
    <scope>NUCLEOTIDE SEQUENCE [LARGE SCALE GENOMIC DNA]</scope>
    <source>
        <strain evidence="2 3">WMS-il1</strain>
    </source>
</reference>
<dbReference type="AlphaFoldDB" id="A0A564YZT5"/>
<gene>
    <name evidence="2" type="ORF">WMSIL1_LOCUS11195</name>
</gene>
<dbReference type="EMBL" id="CABIJS010000521">
    <property type="protein sequence ID" value="VUZ52676.1"/>
    <property type="molecule type" value="Genomic_DNA"/>
</dbReference>
<proteinExistence type="predicted"/>
<feature type="region of interest" description="Disordered" evidence="1">
    <location>
        <begin position="59"/>
        <end position="81"/>
    </location>
</feature>
<name>A0A564YZT5_HYMDI</name>
<evidence type="ECO:0000256" key="1">
    <source>
        <dbReference type="SAM" id="MobiDB-lite"/>
    </source>
</evidence>
<sequence length="360" mass="40939">MARTMLGKVQLNLPWITKNYEPFLNEECEDFEDLSNKYHIEQYHNNLTSRDEFEIEDEGDDNNVYSLPPSASSSVCLPPNPDPPPFDVLHEPLVIESRGGKANKSPSTQVDPFYADSLRLQEEILSPGGIEIYISAHDLLKNIAVIELENCLWIGGWNQRVLNLHNLFHLGDMLISVNGHEVNTLRQFKKTVEMTKRNAAQERQRAPDAAFNFSSEVKCWLRLRRLPLAKTLIVCRQVQDEKIGISFDDKGTNKVKNIDSDGALACTGLPALAQSFMRKSSAKSSLRFLTPKQMASEPELVPWTATEINHRLLNPLFKKHEADLLIGARGMEISVTFQPSDFMEAICKKLRKSRFYQSFF</sequence>
<protein>
    <recommendedName>
        <fullName evidence="4">PDZ domain-containing protein</fullName>
    </recommendedName>
</protein>
<evidence type="ECO:0008006" key="4">
    <source>
        <dbReference type="Google" id="ProtNLM"/>
    </source>
</evidence>
<feature type="compositionally biased region" description="Polar residues" evidence="1">
    <location>
        <begin position="63"/>
        <end position="75"/>
    </location>
</feature>
<accession>A0A564YZT5</accession>
<keyword evidence="3" id="KW-1185">Reference proteome</keyword>
<organism evidence="2 3">
    <name type="scientific">Hymenolepis diminuta</name>
    <name type="common">Rat tapeworm</name>
    <dbReference type="NCBI Taxonomy" id="6216"/>
    <lineage>
        <taxon>Eukaryota</taxon>
        <taxon>Metazoa</taxon>
        <taxon>Spiralia</taxon>
        <taxon>Lophotrochozoa</taxon>
        <taxon>Platyhelminthes</taxon>
        <taxon>Cestoda</taxon>
        <taxon>Eucestoda</taxon>
        <taxon>Cyclophyllidea</taxon>
        <taxon>Hymenolepididae</taxon>
        <taxon>Hymenolepis</taxon>
    </lineage>
</organism>
<dbReference type="Proteomes" id="UP000321570">
    <property type="component" value="Unassembled WGS sequence"/>
</dbReference>
<evidence type="ECO:0000313" key="3">
    <source>
        <dbReference type="Proteomes" id="UP000321570"/>
    </source>
</evidence>
<evidence type="ECO:0000313" key="2">
    <source>
        <dbReference type="EMBL" id="VUZ52676.1"/>
    </source>
</evidence>